<evidence type="ECO:0000313" key="9">
    <source>
        <dbReference type="Proteomes" id="UP000196205"/>
    </source>
</evidence>
<dbReference type="Proteomes" id="UP000196205">
    <property type="component" value="Chromosome"/>
</dbReference>
<evidence type="ECO:0000256" key="4">
    <source>
        <dbReference type="ARBA" id="ARBA00022679"/>
    </source>
</evidence>
<comment type="subcellular location">
    <subcellularLocation>
        <location evidence="1">Cell membrane</location>
    </subcellularLocation>
</comment>
<dbReference type="Pfam" id="PF00535">
    <property type="entry name" value="Glycos_transf_2"/>
    <property type="match status" value="1"/>
</dbReference>
<evidence type="ECO:0000256" key="5">
    <source>
        <dbReference type="ARBA" id="ARBA00023136"/>
    </source>
</evidence>
<keyword evidence="3" id="KW-0328">Glycosyltransferase</keyword>
<evidence type="ECO:0000259" key="7">
    <source>
        <dbReference type="Pfam" id="PF00535"/>
    </source>
</evidence>
<evidence type="ECO:0000256" key="3">
    <source>
        <dbReference type="ARBA" id="ARBA00022676"/>
    </source>
</evidence>
<dbReference type="SUPFAM" id="SSF53448">
    <property type="entry name" value="Nucleotide-diphospho-sugar transferases"/>
    <property type="match status" value="1"/>
</dbReference>
<dbReference type="GO" id="GO:0005886">
    <property type="term" value="C:plasma membrane"/>
    <property type="evidence" value="ECO:0007669"/>
    <property type="project" value="UniProtKB-SubCell"/>
</dbReference>
<dbReference type="PANTHER" id="PTHR43646:SF2">
    <property type="entry name" value="GLYCOSYLTRANSFERASE 2-LIKE DOMAIN-CONTAINING PROTEIN"/>
    <property type="match status" value="1"/>
</dbReference>
<dbReference type="AlphaFoldDB" id="A0A1Y0Y0C7"/>
<keyword evidence="5" id="KW-0472">Membrane</keyword>
<evidence type="ECO:0000313" key="8">
    <source>
        <dbReference type="EMBL" id="ARW48638.1"/>
    </source>
</evidence>
<evidence type="ECO:0000256" key="6">
    <source>
        <dbReference type="SAM" id="MobiDB-lite"/>
    </source>
</evidence>
<dbReference type="EMBL" id="CP021509">
    <property type="protein sequence ID" value="ARW48638.1"/>
    <property type="molecule type" value="Genomic_DNA"/>
</dbReference>
<dbReference type="Gene3D" id="3.90.550.10">
    <property type="entry name" value="Spore Coat Polysaccharide Biosynthesis Protein SpsA, Chain A"/>
    <property type="match status" value="1"/>
</dbReference>
<dbReference type="GO" id="GO:0016757">
    <property type="term" value="F:glycosyltransferase activity"/>
    <property type="evidence" value="ECO:0007669"/>
    <property type="project" value="UniProtKB-KW"/>
</dbReference>
<organism evidence="8 9">
    <name type="scientific">Acetobacter pasteurianus subsp. pasteurianus</name>
    <dbReference type="NCBI Taxonomy" id="481145"/>
    <lineage>
        <taxon>Bacteria</taxon>
        <taxon>Pseudomonadati</taxon>
        <taxon>Pseudomonadota</taxon>
        <taxon>Alphaproteobacteria</taxon>
        <taxon>Acetobacterales</taxon>
        <taxon>Acetobacteraceae</taxon>
        <taxon>Acetobacter</taxon>
    </lineage>
</organism>
<sequence>MMSSEDPDNKNSCITYTYIHNNIFWKRQRIVVIPACNEEQHITSCLLALAAQFLALPHKVILWINNTIDQTYERASSLQDKLPFTLEIISVTYDPAIANAGTARREAMAYAAQNAQQDALLFTTDADGEVAKDWIYRTLEAFTQYHVEAVFGRTLLLPSEYAQIPLRLHEDERAEQAYGALLDQITLLLDPQPHDPWPRHIEHSGASIAVTHQAWKQVGGIPDVASGEDRLFYKALKQNGIRVRHAPDVIVYVSARLLGRAQGGMAETLARRMIAQDKYIDDAFETVSSRLLRVRRELADRRANPLSLISKLSACPPFPRILREDLPKHYQRALRVLNFLHRTEYRLSEGGQHAATDQCGIPPRVHYNPGANAALDRPE</sequence>
<protein>
    <recommendedName>
        <fullName evidence="7">Glycosyltransferase 2-like domain-containing protein</fullName>
    </recommendedName>
</protein>
<gene>
    <name evidence="8" type="ORF">S1001342_02338</name>
</gene>
<dbReference type="InterPro" id="IPR001173">
    <property type="entry name" value="Glyco_trans_2-like"/>
</dbReference>
<keyword evidence="4" id="KW-0808">Transferase</keyword>
<name>A0A1Y0Y0C7_ACEPA</name>
<reference evidence="8 9" key="1">
    <citation type="submission" date="2017-05" db="EMBL/GenBank/DDBJ databases">
        <title>Genome sequence of Acetobacter pasteurianus subsp. pasteurianus strain SRCM101342.</title>
        <authorList>
            <person name="Cho S.H."/>
        </authorList>
    </citation>
    <scope>NUCLEOTIDE SEQUENCE [LARGE SCALE GENOMIC DNA]</scope>
    <source>
        <strain evidence="8 9">SRCM101342</strain>
    </source>
</reference>
<keyword evidence="2" id="KW-1003">Cell membrane</keyword>
<evidence type="ECO:0000256" key="1">
    <source>
        <dbReference type="ARBA" id="ARBA00004236"/>
    </source>
</evidence>
<feature type="region of interest" description="Disordered" evidence="6">
    <location>
        <begin position="354"/>
        <end position="379"/>
    </location>
</feature>
<proteinExistence type="predicted"/>
<feature type="domain" description="Glycosyltransferase 2-like" evidence="7">
    <location>
        <begin position="31"/>
        <end position="167"/>
    </location>
</feature>
<dbReference type="PANTHER" id="PTHR43646">
    <property type="entry name" value="GLYCOSYLTRANSFERASE"/>
    <property type="match status" value="1"/>
</dbReference>
<evidence type="ECO:0000256" key="2">
    <source>
        <dbReference type="ARBA" id="ARBA00022475"/>
    </source>
</evidence>
<dbReference type="InterPro" id="IPR029044">
    <property type="entry name" value="Nucleotide-diphossugar_trans"/>
</dbReference>
<accession>A0A1Y0Y0C7</accession>